<keyword evidence="1" id="KW-1133">Transmembrane helix</keyword>
<keyword evidence="1" id="KW-0812">Transmembrane</keyword>
<reference evidence="3" key="1">
    <citation type="submission" date="2021-07" db="EMBL/GenBank/DDBJ databases">
        <title>Complete genome sequencing of a Clostridium isolate.</title>
        <authorList>
            <person name="Ueki A."/>
            <person name="Tonouchi A."/>
        </authorList>
    </citation>
    <scope>NUCLEOTIDE SEQUENCE [LARGE SCALE GENOMIC DNA]</scope>
    <source>
        <strain evidence="3">C5S11</strain>
    </source>
</reference>
<evidence type="ECO:0000256" key="1">
    <source>
        <dbReference type="SAM" id="Phobius"/>
    </source>
</evidence>
<keyword evidence="1" id="KW-0472">Membrane</keyword>
<evidence type="ECO:0000313" key="2">
    <source>
        <dbReference type="EMBL" id="BCZ47813.1"/>
    </source>
</evidence>
<proteinExistence type="predicted"/>
<dbReference type="Proteomes" id="UP000824633">
    <property type="component" value="Chromosome"/>
</dbReference>
<dbReference type="RefSeq" id="WP_224034130.1">
    <property type="nucleotide sequence ID" value="NZ_AP024849.1"/>
</dbReference>
<organism evidence="2 3">
    <name type="scientific">Clostridium gelidum</name>
    <dbReference type="NCBI Taxonomy" id="704125"/>
    <lineage>
        <taxon>Bacteria</taxon>
        <taxon>Bacillati</taxon>
        <taxon>Bacillota</taxon>
        <taxon>Clostridia</taxon>
        <taxon>Eubacteriales</taxon>
        <taxon>Clostridiaceae</taxon>
        <taxon>Clostridium</taxon>
    </lineage>
</organism>
<sequence length="130" mass="14816">MKKSVIPGEEKNEMEKPSNSYIKKQVKELEKSLGINTNAKNIPAYFIFGGWLCVISSIKLIIIVGLILASIAFVLSFSKIYKNAYRWNKSITFYFNNDIEKAKISLDKLSSNEKEGKAYNKMLKLLNEAK</sequence>
<dbReference type="EMBL" id="AP024849">
    <property type="protein sequence ID" value="BCZ47813.1"/>
    <property type="molecule type" value="Genomic_DNA"/>
</dbReference>
<keyword evidence="3" id="KW-1185">Reference proteome</keyword>
<feature type="transmembrane region" description="Helical" evidence="1">
    <location>
        <begin position="44"/>
        <end position="77"/>
    </location>
</feature>
<protein>
    <submittedName>
        <fullName evidence="2">Uncharacterized protein</fullName>
    </submittedName>
</protein>
<evidence type="ECO:0000313" key="3">
    <source>
        <dbReference type="Proteomes" id="UP000824633"/>
    </source>
</evidence>
<accession>A0ABM7T731</accession>
<name>A0ABM7T731_9CLOT</name>
<gene>
    <name evidence="2" type="ORF">psyc5s11_38800</name>
</gene>